<organism evidence="1 2">
    <name type="scientific">Cupriavidus basilensis</name>
    <dbReference type="NCBI Taxonomy" id="68895"/>
    <lineage>
        <taxon>Bacteria</taxon>
        <taxon>Pseudomonadati</taxon>
        <taxon>Pseudomonadota</taxon>
        <taxon>Betaproteobacteria</taxon>
        <taxon>Burkholderiales</taxon>
        <taxon>Burkholderiaceae</taxon>
        <taxon>Cupriavidus</taxon>
    </lineage>
</organism>
<accession>A0ABT6B642</accession>
<evidence type="ECO:0000313" key="1">
    <source>
        <dbReference type="EMBL" id="MDF3840072.1"/>
    </source>
</evidence>
<name>A0ABT6B642_9BURK</name>
<dbReference type="RefSeq" id="WP_276269633.1">
    <property type="nucleotide sequence ID" value="NZ_JARJLM010000734.1"/>
</dbReference>
<dbReference type="EMBL" id="JARJLM010000734">
    <property type="protein sequence ID" value="MDF3840072.1"/>
    <property type="molecule type" value="Genomic_DNA"/>
</dbReference>
<reference evidence="1 2" key="1">
    <citation type="submission" date="2023-03" db="EMBL/GenBank/DDBJ databases">
        <title>Draft assemblies of triclosan tolerant bacteria isolated from returned activated sludge.</title>
        <authorList>
            <person name="Van Hamelsveld S."/>
        </authorList>
    </citation>
    <scope>NUCLEOTIDE SEQUENCE [LARGE SCALE GENOMIC DNA]</scope>
    <source>
        <strain evidence="1 2">GW210010_S58</strain>
    </source>
</reference>
<evidence type="ECO:0008006" key="3">
    <source>
        <dbReference type="Google" id="ProtNLM"/>
    </source>
</evidence>
<gene>
    <name evidence="1" type="ORF">P3W85_45195</name>
</gene>
<proteinExistence type="predicted"/>
<protein>
    <recommendedName>
        <fullName evidence="3">Restriction endonuclease</fullName>
    </recommendedName>
</protein>
<sequence>MSKETTCFDVFEKCVTAIQAAELIESESDNDKEFHFQNWVEQRLKTLSFNFDPPKRHSYPDFRIVQFTEGYEVKGLKTPGRDKNFDSNSQAPSGFHNGRDVFYVFGRYPKKITSYPKSERGYRQYPVIDLVICHGDFLSLDRDYVHENKHIKGFGSYGDIMIRDRKMYVAPTPFALTEGTTGLLTLILPDSYVPDERFQTVGHLARKEAEELVVSYSFDLQTNEILTSRVKNPKAGTEHKFVAYRLKTQNNKPVKMISQNQIFAEMELAQREAEK</sequence>
<comment type="caution">
    <text evidence="1">The sequence shown here is derived from an EMBL/GenBank/DDBJ whole genome shotgun (WGS) entry which is preliminary data.</text>
</comment>
<evidence type="ECO:0000313" key="2">
    <source>
        <dbReference type="Proteomes" id="UP001216674"/>
    </source>
</evidence>
<dbReference type="Proteomes" id="UP001216674">
    <property type="component" value="Unassembled WGS sequence"/>
</dbReference>
<keyword evidence="2" id="KW-1185">Reference proteome</keyword>